<dbReference type="PROSITE" id="PS50172">
    <property type="entry name" value="BRCT"/>
    <property type="match status" value="1"/>
</dbReference>
<dbReference type="PROSITE" id="PS50089">
    <property type="entry name" value="ZF_RING_2"/>
    <property type="match status" value="1"/>
</dbReference>
<evidence type="ECO:0000256" key="2">
    <source>
        <dbReference type="ARBA" id="ARBA00022771"/>
    </source>
</evidence>
<dbReference type="Gene3D" id="3.30.40.10">
    <property type="entry name" value="Zinc/RING finger domain, C3HC4 (zinc finger)"/>
    <property type="match status" value="1"/>
</dbReference>
<dbReference type="Proteomes" id="UP000634136">
    <property type="component" value="Unassembled WGS sequence"/>
</dbReference>
<dbReference type="InterPro" id="IPR001357">
    <property type="entry name" value="BRCT_dom"/>
</dbReference>
<dbReference type="OrthoDB" id="251770at2759"/>
<dbReference type="SUPFAM" id="SSF57903">
    <property type="entry name" value="FYVE/PHD zinc finger"/>
    <property type="match status" value="1"/>
</dbReference>
<dbReference type="AlphaFoldDB" id="A0A834THK2"/>
<evidence type="ECO:0000313" key="8">
    <source>
        <dbReference type="Proteomes" id="UP000634136"/>
    </source>
</evidence>
<dbReference type="InterPro" id="IPR001841">
    <property type="entry name" value="Znf_RING"/>
</dbReference>
<name>A0A834THK2_9FABA</name>
<dbReference type="SUPFAM" id="SSF52113">
    <property type="entry name" value="BRCT domain"/>
    <property type="match status" value="1"/>
</dbReference>
<evidence type="ECO:0000256" key="4">
    <source>
        <dbReference type="PROSITE-ProRule" id="PRU00175"/>
    </source>
</evidence>
<dbReference type="PROSITE" id="PS00518">
    <property type="entry name" value="ZF_RING_1"/>
    <property type="match status" value="1"/>
</dbReference>
<evidence type="ECO:0000259" key="6">
    <source>
        <dbReference type="PROSITE" id="PS50172"/>
    </source>
</evidence>
<accession>A0A834THK2</accession>
<dbReference type="EMBL" id="JAAIUW010000008">
    <property type="protein sequence ID" value="KAF7822342.1"/>
    <property type="molecule type" value="Genomic_DNA"/>
</dbReference>
<evidence type="ECO:0000313" key="7">
    <source>
        <dbReference type="EMBL" id="KAF7822342.1"/>
    </source>
</evidence>
<dbReference type="Pfam" id="PF13639">
    <property type="entry name" value="zf-RING_2"/>
    <property type="match status" value="1"/>
</dbReference>
<comment type="caution">
    <text evidence="7">The sequence shown here is derived from an EMBL/GenBank/DDBJ whole genome shotgun (WGS) entry which is preliminary data.</text>
</comment>
<keyword evidence="1" id="KW-0479">Metal-binding</keyword>
<gene>
    <name evidence="7" type="ORF">G2W53_027797</name>
</gene>
<dbReference type="SMART" id="SM00292">
    <property type="entry name" value="BRCT"/>
    <property type="match status" value="1"/>
</dbReference>
<dbReference type="PANTHER" id="PTHR47776:SF2">
    <property type="entry name" value="RING-TYPE E3 UBIQUITIN TRANSFERASE BRCA1"/>
    <property type="match status" value="1"/>
</dbReference>
<organism evidence="7 8">
    <name type="scientific">Senna tora</name>
    <dbReference type="NCBI Taxonomy" id="362788"/>
    <lineage>
        <taxon>Eukaryota</taxon>
        <taxon>Viridiplantae</taxon>
        <taxon>Streptophyta</taxon>
        <taxon>Embryophyta</taxon>
        <taxon>Tracheophyta</taxon>
        <taxon>Spermatophyta</taxon>
        <taxon>Magnoliopsida</taxon>
        <taxon>eudicotyledons</taxon>
        <taxon>Gunneridae</taxon>
        <taxon>Pentapetalae</taxon>
        <taxon>rosids</taxon>
        <taxon>fabids</taxon>
        <taxon>Fabales</taxon>
        <taxon>Fabaceae</taxon>
        <taxon>Caesalpinioideae</taxon>
        <taxon>Cassia clade</taxon>
        <taxon>Senna</taxon>
    </lineage>
</organism>
<feature type="domain" description="BRCT" evidence="6">
    <location>
        <begin position="1"/>
        <end position="84"/>
    </location>
</feature>
<sequence length="461" mass="51200">MESVVATVSGYNGLERFNLIKLISHAGANYVGAMSKSITHLICWQFEGKKYNLARQFKTVIVNHQWIEDCIKLGTRVPEESYTIKSGQEVGPLLLEVPVTVQASTLTKNKVLSHRSDDIGSKKQITEFSSWASRNSVWEDSYLINKHQGTTTNSSRKLRKAKRKISDSNGVATISGRSRQRRRLVKNNVHEVVLDPLLDLNPEDYLSRTDGIHTDAAASSSLAGGVSKDNILENREGSDIGSYNQNGTSNGASNAIEHIKDSNYLSTARISTMYTEDALPTIEQTSADECFENLADGGQPDHGGDLPTSELSCVICLTEFSSTRGVLPCGHRFCYSCIQTWVDHRTTMGKFSTCPLCKSSFDSIIKYEDAATDQKVYSQTIPCGLANSDIIFLMDREPQNYSSESSQVGACVVCRGREPLDLLLSCHLCDIRKIHSYCLDPYLVPWTCSHCKDLQMLYHNH</sequence>
<dbReference type="InterPro" id="IPR011011">
    <property type="entry name" value="Znf_FYVE_PHD"/>
</dbReference>
<keyword evidence="3" id="KW-0862">Zinc</keyword>
<dbReference type="InterPro" id="IPR017907">
    <property type="entry name" value="Znf_RING_CS"/>
</dbReference>
<keyword evidence="8" id="KW-1185">Reference proteome</keyword>
<feature type="domain" description="RING-type" evidence="5">
    <location>
        <begin position="313"/>
        <end position="358"/>
    </location>
</feature>
<dbReference type="InterPro" id="IPR013083">
    <property type="entry name" value="Znf_RING/FYVE/PHD"/>
</dbReference>
<proteinExistence type="predicted"/>
<dbReference type="Gene3D" id="3.40.50.10190">
    <property type="entry name" value="BRCT domain"/>
    <property type="match status" value="1"/>
</dbReference>
<protein>
    <submittedName>
        <fullName evidence="7">BRCT domain-containing protein</fullName>
    </submittedName>
</protein>
<dbReference type="Pfam" id="PF12738">
    <property type="entry name" value="PTCB-BRCT"/>
    <property type="match status" value="1"/>
</dbReference>
<evidence type="ECO:0000256" key="3">
    <source>
        <dbReference type="ARBA" id="ARBA00022833"/>
    </source>
</evidence>
<dbReference type="InterPro" id="IPR036420">
    <property type="entry name" value="BRCT_dom_sf"/>
</dbReference>
<keyword evidence="2 4" id="KW-0863">Zinc-finger</keyword>
<dbReference type="PANTHER" id="PTHR47776">
    <property type="entry name" value="F5A8.9 PROTEIN"/>
    <property type="match status" value="1"/>
</dbReference>
<dbReference type="SMART" id="SM00184">
    <property type="entry name" value="RING"/>
    <property type="match status" value="1"/>
</dbReference>
<dbReference type="GO" id="GO:0008270">
    <property type="term" value="F:zinc ion binding"/>
    <property type="evidence" value="ECO:0007669"/>
    <property type="project" value="UniProtKB-KW"/>
</dbReference>
<reference evidence="7" key="1">
    <citation type="submission" date="2020-09" db="EMBL/GenBank/DDBJ databases">
        <title>Genome-Enabled Discovery of Anthraquinone Biosynthesis in Senna tora.</title>
        <authorList>
            <person name="Kang S.-H."/>
            <person name="Pandey R.P."/>
            <person name="Lee C.-M."/>
            <person name="Sim J.-S."/>
            <person name="Jeong J.-T."/>
            <person name="Choi B.-S."/>
            <person name="Jung M."/>
            <person name="Ginzburg D."/>
            <person name="Zhao K."/>
            <person name="Won S.Y."/>
            <person name="Oh T.-J."/>
            <person name="Yu Y."/>
            <person name="Kim N.-H."/>
            <person name="Lee O.R."/>
            <person name="Lee T.-H."/>
            <person name="Bashyal P."/>
            <person name="Kim T.-S."/>
            <person name="Lee W.-H."/>
            <person name="Kawkins C."/>
            <person name="Kim C.-K."/>
            <person name="Kim J.S."/>
            <person name="Ahn B.O."/>
            <person name="Rhee S.Y."/>
            <person name="Sohng J.K."/>
        </authorList>
    </citation>
    <scope>NUCLEOTIDE SEQUENCE</scope>
    <source>
        <tissue evidence="7">Leaf</tissue>
    </source>
</reference>
<evidence type="ECO:0000256" key="1">
    <source>
        <dbReference type="ARBA" id="ARBA00022723"/>
    </source>
</evidence>
<evidence type="ECO:0000259" key="5">
    <source>
        <dbReference type="PROSITE" id="PS50089"/>
    </source>
</evidence>
<dbReference type="SUPFAM" id="SSF57850">
    <property type="entry name" value="RING/U-box"/>
    <property type="match status" value="1"/>
</dbReference>